<dbReference type="FunFam" id="1.20.1440.180:FF:000002">
    <property type="entry name" value="Serine/threonine-protein kinase/endoribonuclease IRE1"/>
    <property type="match status" value="1"/>
</dbReference>
<dbReference type="InterPro" id="IPR000719">
    <property type="entry name" value="Prot_kinase_dom"/>
</dbReference>
<dbReference type="InterPro" id="IPR045133">
    <property type="entry name" value="IRE1/2-like"/>
</dbReference>
<keyword evidence="12" id="KW-1133">Transmembrane helix</keyword>
<dbReference type="SMART" id="SM00487">
    <property type="entry name" value="DEXDc"/>
    <property type="match status" value="1"/>
</dbReference>
<keyword evidence="9" id="KW-0378">Hydrolase</keyword>
<keyword evidence="13" id="KW-0472">Membrane</keyword>
<dbReference type="GO" id="GO:1990604">
    <property type="term" value="C:IRE1-TRAF2-ASK1 complex"/>
    <property type="evidence" value="ECO:0007669"/>
    <property type="project" value="TreeGrafter"/>
</dbReference>
<feature type="domain" description="KEN" evidence="19">
    <location>
        <begin position="751"/>
        <end position="884"/>
    </location>
</feature>
<evidence type="ECO:0000256" key="12">
    <source>
        <dbReference type="ARBA" id="ARBA00022989"/>
    </source>
</evidence>
<evidence type="ECO:0000256" key="2">
    <source>
        <dbReference type="ARBA" id="ARBA00012513"/>
    </source>
</evidence>
<dbReference type="PANTHER" id="PTHR13954:SF6">
    <property type="entry name" value="NON-SPECIFIC SERINE_THREONINE PROTEIN KINASE"/>
    <property type="match status" value="1"/>
</dbReference>
<dbReference type="PROSITE" id="PS51192">
    <property type="entry name" value="HELICASE_ATP_BIND_1"/>
    <property type="match status" value="1"/>
</dbReference>
<evidence type="ECO:0000256" key="6">
    <source>
        <dbReference type="ARBA" id="ARBA00022729"/>
    </source>
</evidence>
<dbReference type="InterPro" id="IPR014014">
    <property type="entry name" value="RNA_helicase_DEAD_Q_motif"/>
</dbReference>
<evidence type="ECO:0000256" key="8">
    <source>
        <dbReference type="ARBA" id="ARBA00022777"/>
    </source>
</evidence>
<dbReference type="STRING" id="286115.A0A507DN50"/>
<evidence type="ECO:0000259" key="17">
    <source>
        <dbReference type="PROSITE" id="PS51192"/>
    </source>
</evidence>
<keyword evidence="10" id="KW-0347">Helicase</keyword>
<dbReference type="InterPro" id="IPR027417">
    <property type="entry name" value="P-loop_NTPase"/>
</dbReference>
<evidence type="ECO:0000256" key="5">
    <source>
        <dbReference type="ARBA" id="ARBA00022692"/>
    </source>
</evidence>
<dbReference type="PROSITE" id="PS00108">
    <property type="entry name" value="PROTEIN_KINASE_ST"/>
    <property type="match status" value="1"/>
</dbReference>
<dbReference type="InterPro" id="IPR014001">
    <property type="entry name" value="Helicase_ATP-bd"/>
</dbReference>
<evidence type="ECO:0000256" key="10">
    <source>
        <dbReference type="ARBA" id="ARBA00022806"/>
    </source>
</evidence>
<comment type="subcellular location">
    <subcellularLocation>
        <location evidence="1">Membrane</location>
        <topology evidence="1">Single-pass type I membrane protein</topology>
    </subcellularLocation>
</comment>
<dbReference type="InterPro" id="IPR010513">
    <property type="entry name" value="KEN_dom"/>
</dbReference>
<keyword evidence="11" id="KW-0067">ATP-binding</keyword>
<dbReference type="GO" id="GO:0003676">
    <property type="term" value="F:nucleic acid binding"/>
    <property type="evidence" value="ECO:0007669"/>
    <property type="project" value="InterPro"/>
</dbReference>
<dbReference type="Gene3D" id="1.20.1440.180">
    <property type="entry name" value="KEN domain"/>
    <property type="match status" value="1"/>
</dbReference>
<keyword evidence="4" id="KW-0808">Transferase</keyword>
<feature type="domain" description="Protein kinase" evidence="16">
    <location>
        <begin position="425"/>
        <end position="748"/>
    </location>
</feature>
<dbReference type="GO" id="GO:0070059">
    <property type="term" value="P:intrinsic apoptotic signaling pathway in response to endoplasmic reticulum stress"/>
    <property type="evidence" value="ECO:0007669"/>
    <property type="project" value="TreeGrafter"/>
</dbReference>
<dbReference type="PANTHER" id="PTHR13954">
    <property type="entry name" value="IRE1-RELATED"/>
    <property type="match status" value="1"/>
</dbReference>
<dbReference type="SUPFAM" id="SSF56112">
    <property type="entry name" value="Protein kinase-like (PK-like)"/>
    <property type="match status" value="1"/>
</dbReference>
<dbReference type="Gene3D" id="3.40.50.300">
    <property type="entry name" value="P-loop containing nucleotide triphosphate hydrolases"/>
    <property type="match status" value="1"/>
</dbReference>
<dbReference type="Proteomes" id="UP000317494">
    <property type="component" value="Unassembled WGS sequence"/>
</dbReference>
<feature type="domain" description="DEAD-box RNA helicase Q" evidence="18">
    <location>
        <begin position="11"/>
        <end position="39"/>
    </location>
</feature>
<evidence type="ECO:0000256" key="3">
    <source>
        <dbReference type="ARBA" id="ARBA00022527"/>
    </source>
</evidence>
<dbReference type="InterPro" id="IPR038357">
    <property type="entry name" value="KEN_sf"/>
</dbReference>
<dbReference type="GO" id="GO:0003724">
    <property type="term" value="F:RNA helicase activity"/>
    <property type="evidence" value="ECO:0007669"/>
    <property type="project" value="InterPro"/>
</dbReference>
<evidence type="ECO:0000256" key="4">
    <source>
        <dbReference type="ARBA" id="ARBA00022679"/>
    </source>
</evidence>
<keyword evidence="6" id="KW-0732">Signal</keyword>
<evidence type="ECO:0000313" key="21">
    <source>
        <dbReference type="Proteomes" id="UP000317494"/>
    </source>
</evidence>
<dbReference type="Gene3D" id="1.10.510.10">
    <property type="entry name" value="Transferase(Phosphotransferase) domain 1"/>
    <property type="match status" value="1"/>
</dbReference>
<dbReference type="EC" id="2.7.11.1" evidence="2"/>
<evidence type="ECO:0000256" key="9">
    <source>
        <dbReference type="ARBA" id="ARBA00022801"/>
    </source>
</evidence>
<dbReference type="GO" id="GO:0051082">
    <property type="term" value="F:unfolded protein binding"/>
    <property type="evidence" value="ECO:0007669"/>
    <property type="project" value="TreeGrafter"/>
</dbReference>
<dbReference type="GO" id="GO:0006397">
    <property type="term" value="P:mRNA processing"/>
    <property type="evidence" value="ECO:0007669"/>
    <property type="project" value="InterPro"/>
</dbReference>
<dbReference type="Gene3D" id="3.30.200.20">
    <property type="entry name" value="Phosphorylase Kinase, domain 1"/>
    <property type="match status" value="1"/>
</dbReference>
<dbReference type="InterPro" id="IPR000629">
    <property type="entry name" value="RNA-helicase_DEAD-box_CS"/>
</dbReference>
<dbReference type="Pfam" id="PF06479">
    <property type="entry name" value="Ribonuc_2-5A"/>
    <property type="match status" value="1"/>
</dbReference>
<dbReference type="SUPFAM" id="SSF52540">
    <property type="entry name" value="P-loop containing nucleoside triphosphate hydrolases"/>
    <property type="match status" value="1"/>
</dbReference>
<evidence type="ECO:0000259" key="18">
    <source>
        <dbReference type="PROSITE" id="PS51195"/>
    </source>
</evidence>
<dbReference type="CDD" id="cd10422">
    <property type="entry name" value="RNase_Ire1"/>
    <property type="match status" value="1"/>
</dbReference>
<dbReference type="GO" id="GO:0004521">
    <property type="term" value="F:RNA endonuclease activity"/>
    <property type="evidence" value="ECO:0007669"/>
    <property type="project" value="InterPro"/>
</dbReference>
<dbReference type="Pfam" id="PF00270">
    <property type="entry name" value="DEAD"/>
    <property type="match status" value="1"/>
</dbReference>
<dbReference type="AlphaFoldDB" id="A0A507DN50"/>
<evidence type="ECO:0000256" key="11">
    <source>
        <dbReference type="ARBA" id="ARBA00022840"/>
    </source>
</evidence>
<dbReference type="VEuPathDB" id="FungiDB:SeMB42_g01290"/>
<accession>A0A507DN50</accession>
<feature type="region of interest" description="Disordered" evidence="15">
    <location>
        <begin position="372"/>
        <end position="411"/>
    </location>
</feature>
<gene>
    <name evidence="20" type="ORF">SeMB42_g01290</name>
</gene>
<evidence type="ECO:0000313" key="20">
    <source>
        <dbReference type="EMBL" id="TPX52617.1"/>
    </source>
</evidence>
<keyword evidence="7" id="KW-0547">Nucleotide-binding</keyword>
<dbReference type="InterPro" id="IPR008271">
    <property type="entry name" value="Ser/Thr_kinase_AS"/>
</dbReference>
<dbReference type="EMBL" id="QEAN01000032">
    <property type="protein sequence ID" value="TPX52617.1"/>
    <property type="molecule type" value="Genomic_DNA"/>
</dbReference>
<evidence type="ECO:0000256" key="1">
    <source>
        <dbReference type="ARBA" id="ARBA00004479"/>
    </source>
</evidence>
<name>A0A507DN50_9FUNG</name>
<protein>
    <recommendedName>
        <fullName evidence="2">non-specific serine/threonine protein kinase</fullName>
        <ecNumber evidence="2">2.7.11.1</ecNumber>
    </recommendedName>
</protein>
<dbReference type="SMART" id="SM00580">
    <property type="entry name" value="PUG"/>
    <property type="match status" value="1"/>
</dbReference>
<dbReference type="GO" id="GO:0016787">
    <property type="term" value="F:hydrolase activity"/>
    <property type="evidence" value="ECO:0007669"/>
    <property type="project" value="UniProtKB-KW"/>
</dbReference>
<feature type="domain" description="Helicase ATP-binding" evidence="17">
    <location>
        <begin position="42"/>
        <end position="206"/>
    </location>
</feature>
<feature type="short sequence motif" description="Q motif" evidence="14">
    <location>
        <begin position="11"/>
        <end position="39"/>
    </location>
</feature>
<keyword evidence="8" id="KW-0418">Kinase</keyword>
<keyword evidence="3" id="KW-0723">Serine/threonine-protein kinase</keyword>
<dbReference type="GO" id="GO:0036498">
    <property type="term" value="P:IRE1-mediated unfolded protein response"/>
    <property type="evidence" value="ECO:0007669"/>
    <property type="project" value="UniProtKB-ARBA"/>
</dbReference>
<dbReference type="FunFam" id="3.30.200.20:FF:000077">
    <property type="entry name" value="Putative Serine/threonine-protein kinase/endoribonuclease IRE1"/>
    <property type="match status" value="1"/>
</dbReference>
<evidence type="ECO:0000259" key="19">
    <source>
        <dbReference type="PROSITE" id="PS51392"/>
    </source>
</evidence>
<proteinExistence type="predicted"/>
<evidence type="ECO:0000256" key="7">
    <source>
        <dbReference type="ARBA" id="ARBA00022741"/>
    </source>
</evidence>
<dbReference type="PROSITE" id="PS00039">
    <property type="entry name" value="DEAD_ATP_HELICASE"/>
    <property type="match status" value="1"/>
</dbReference>
<dbReference type="GO" id="GO:0004674">
    <property type="term" value="F:protein serine/threonine kinase activity"/>
    <property type="evidence" value="ECO:0007669"/>
    <property type="project" value="UniProtKB-KW"/>
</dbReference>
<keyword evidence="5" id="KW-0812">Transmembrane</keyword>
<dbReference type="PROSITE" id="PS50011">
    <property type="entry name" value="PROTEIN_KINASE_DOM"/>
    <property type="match status" value="1"/>
</dbReference>
<dbReference type="PROSITE" id="PS51195">
    <property type="entry name" value="Q_MOTIF"/>
    <property type="match status" value="1"/>
</dbReference>
<organism evidence="20 21">
    <name type="scientific">Synchytrium endobioticum</name>
    <dbReference type="NCBI Taxonomy" id="286115"/>
    <lineage>
        <taxon>Eukaryota</taxon>
        <taxon>Fungi</taxon>
        <taxon>Fungi incertae sedis</taxon>
        <taxon>Chytridiomycota</taxon>
        <taxon>Chytridiomycota incertae sedis</taxon>
        <taxon>Chytridiomycetes</taxon>
        <taxon>Synchytriales</taxon>
        <taxon>Synchytriaceae</taxon>
        <taxon>Synchytrium</taxon>
    </lineage>
</organism>
<sequence>MEDASSDQQKATFASLGVIPQLCEACSRLGFKAPTDIQREAIPAAFRDQDVIGLAQTGSGKTAAFGIPILQALWENPQPLFAVVLAPTRELAFQIAEQIEGLGSVMGVKCAVIVGGMDMMAQSIALGKKPHIIVATPGRLVDHLETTKGFSLKQLQYLVMDEADRLIEILVEVPENDYEYSSGADGTLLIKSVQEMQLPFESPPVAAFSVSGTSKMSIQEHAPSVTPSDSSTNAIEKPRTDQFVAKKAYPPATTTRSSKPTPEGYVGIVRTYYIMSQSSFPNLLETFRPRGLIASSSECHDLQCLIGSHIVEETALTLMSGRVGRHVQMRQIAPATWFEVITVWLAAIAGVLYISRRVYCWYMGAKSAANVSPEDVRKTDTEDGLIGNANAANDGKRRRRRGPRTANAAKTNDGSNGVIVLKSLTVTDELLGYGSHGTVVYRGTFEGRDVAIKRLLLDFYEVAHQEIRVLQDSDHHPNVVRYYCQEKSEKFMYIALELCPASLADVIESRSRPDLQALRQQLNPVRVLYQIMAGLHHLHSLKIVHRDIKPQNILIALPRRRPSVKQSNSHHPRVLISDFGLCKRLADDQSSFQHTVNNTGGTSGWRAAECMPITAQREHVNSSKNGSGSLLYDPLANMDAAKVMTVEPSSELCIVSPSTADASPGRITKSIDIFSAGCVFYYVLSNGEHPFGGRYSREVNILRGLYNLDALDGLGEEGVIARDLVERMIQRDYMKRPDAQAVLTHPYFWPPGIRLSFLQDVSDRFEVEQREPPSPLLMLLEQDVHRVVGLDWYKKIDKSLLENLGKYRKYDGASVRDLLRALRNKKHHYQDLPDNVKNALGPLPHGFMSYFATRFPLLLLHVYDVVKQCDELREDGVFRPYFQYDPHQNFWSLV</sequence>
<dbReference type="InterPro" id="IPR011009">
    <property type="entry name" value="Kinase-like_dom_sf"/>
</dbReference>
<dbReference type="PROSITE" id="PS51392">
    <property type="entry name" value="KEN"/>
    <property type="match status" value="1"/>
</dbReference>
<evidence type="ECO:0000259" key="16">
    <source>
        <dbReference type="PROSITE" id="PS50011"/>
    </source>
</evidence>
<evidence type="ECO:0000256" key="14">
    <source>
        <dbReference type="PROSITE-ProRule" id="PRU00552"/>
    </source>
</evidence>
<dbReference type="InterPro" id="IPR011545">
    <property type="entry name" value="DEAD/DEAH_box_helicase_dom"/>
</dbReference>
<reference evidence="20 21" key="1">
    <citation type="journal article" date="2019" name="Sci. Rep.">
        <title>Comparative genomics of chytrid fungi reveal insights into the obligate biotrophic and pathogenic lifestyle of Synchytrium endobioticum.</title>
        <authorList>
            <person name="van de Vossenberg B.T.L.H."/>
            <person name="Warris S."/>
            <person name="Nguyen H.D.T."/>
            <person name="van Gent-Pelzer M.P.E."/>
            <person name="Joly D.L."/>
            <person name="van de Geest H.C."/>
            <person name="Bonants P.J.M."/>
            <person name="Smith D.S."/>
            <person name="Levesque C.A."/>
            <person name="van der Lee T.A.J."/>
        </authorList>
    </citation>
    <scope>NUCLEOTIDE SEQUENCE [LARGE SCALE GENOMIC DNA]</scope>
    <source>
        <strain evidence="20 21">MB42</strain>
    </source>
</reference>
<dbReference type="Pfam" id="PF00069">
    <property type="entry name" value="Pkinase"/>
    <property type="match status" value="1"/>
</dbReference>
<evidence type="ECO:0000256" key="15">
    <source>
        <dbReference type="SAM" id="MobiDB-lite"/>
    </source>
</evidence>
<dbReference type="GO" id="GO:0005524">
    <property type="term" value="F:ATP binding"/>
    <property type="evidence" value="ECO:0007669"/>
    <property type="project" value="UniProtKB-KW"/>
</dbReference>
<dbReference type="SMART" id="SM00220">
    <property type="entry name" value="S_TKc"/>
    <property type="match status" value="1"/>
</dbReference>
<keyword evidence="21" id="KW-1185">Reference proteome</keyword>
<dbReference type="CDD" id="cd13982">
    <property type="entry name" value="STKc_IRE1"/>
    <property type="match status" value="1"/>
</dbReference>
<evidence type="ECO:0000256" key="13">
    <source>
        <dbReference type="ARBA" id="ARBA00023136"/>
    </source>
</evidence>
<comment type="caution">
    <text evidence="20">The sequence shown here is derived from an EMBL/GenBank/DDBJ whole genome shotgun (WGS) entry which is preliminary data.</text>
</comment>